<feature type="domain" description="Protein kinase" evidence="8">
    <location>
        <begin position="15"/>
        <end position="271"/>
    </location>
</feature>
<evidence type="ECO:0000256" key="3">
    <source>
        <dbReference type="ARBA" id="ARBA00022679"/>
    </source>
</evidence>
<gene>
    <name evidence="9" type="ORF">QC823_07620</name>
</gene>
<dbReference type="EC" id="2.7.11.1" evidence="2"/>
<dbReference type="PANTHER" id="PTHR43671:SF13">
    <property type="entry name" value="SERINE_THREONINE-PROTEIN KINASE NEK2"/>
    <property type="match status" value="1"/>
</dbReference>
<evidence type="ECO:0000256" key="6">
    <source>
        <dbReference type="ARBA" id="ARBA00022840"/>
    </source>
</evidence>
<keyword evidence="5 9" id="KW-0418">Kinase</keyword>
<evidence type="ECO:0000313" key="9">
    <source>
        <dbReference type="EMBL" id="MDR5898855.1"/>
    </source>
</evidence>
<keyword evidence="3 9" id="KW-0808">Transferase</keyword>
<dbReference type="PROSITE" id="PS00107">
    <property type="entry name" value="PROTEIN_KINASE_ATP"/>
    <property type="match status" value="1"/>
</dbReference>
<dbReference type="CDD" id="cd14014">
    <property type="entry name" value="STKc_PknB_like"/>
    <property type="match status" value="1"/>
</dbReference>
<proteinExistence type="inferred from homology"/>
<accession>A0ABU1H418</accession>
<evidence type="ECO:0000259" key="8">
    <source>
        <dbReference type="PROSITE" id="PS50011"/>
    </source>
</evidence>
<keyword evidence="4 7" id="KW-0547">Nucleotide-binding</keyword>
<comment type="similarity">
    <text evidence="1">Belongs to the protein kinase superfamily. NEK Ser/Thr protein kinase family. NIMA subfamily.</text>
</comment>
<dbReference type="RefSeq" id="WP_309655763.1">
    <property type="nucleotide sequence ID" value="NZ_JARWAN010000009.1"/>
</dbReference>
<evidence type="ECO:0000256" key="1">
    <source>
        <dbReference type="ARBA" id="ARBA00010886"/>
    </source>
</evidence>
<sequence>MFRVNDCINFEGKEYVVLRFLGQGGMGHVFSIEEKSGGSKFALKFLQHYLPGDNNHRSLINEWEKAQKISHKNTIRYHGFHDGLSEPSTPYLIMDLAHDGSLEDFLQNQTSLMEEDACLGIFHQIIDGMEAVNEILVHRDIKPDNIFIDDGIFKIADFGLAKIAEEKTRSKTFKGWGTEPYIAPEAYRSETNTIQMDMYSIGHVFYQIAALTHAFGSQRDWEHAHITFVPRPLNEVNQNISPKVASVVNKLIAKKPSNRYKTWDCVRKDLVGSAQNVGGHKSAIDKILKSKISRDLEAEKVLSEQQLKEKELKRKNDILSFEFKNEIVQPITEFVDNFNKVSGSSAEMKISEVSGIGDLACKIVFDGKSVNIWFHPLTESDVLSGYANDMWGERRLHITKPTVKGKSVMAWGGVECSDRTGLNIILVSSESDEYGDWYLLKNTHSGLAQRRDTRPDPFAFTSDELVKEIHNVGVMHIYNLNIKPLDITELVDFISSAL</sequence>
<evidence type="ECO:0000256" key="7">
    <source>
        <dbReference type="PROSITE-ProRule" id="PRU10141"/>
    </source>
</evidence>
<evidence type="ECO:0000256" key="2">
    <source>
        <dbReference type="ARBA" id="ARBA00012513"/>
    </source>
</evidence>
<dbReference type="Pfam" id="PF00069">
    <property type="entry name" value="Pkinase"/>
    <property type="match status" value="1"/>
</dbReference>
<dbReference type="EMBL" id="JARWAN010000009">
    <property type="protein sequence ID" value="MDR5898855.1"/>
    <property type="molecule type" value="Genomic_DNA"/>
</dbReference>
<organism evidence="9 10">
    <name type="scientific">Vreelandella vilamensis</name>
    <dbReference type="NCBI Taxonomy" id="531309"/>
    <lineage>
        <taxon>Bacteria</taxon>
        <taxon>Pseudomonadati</taxon>
        <taxon>Pseudomonadota</taxon>
        <taxon>Gammaproteobacteria</taxon>
        <taxon>Oceanospirillales</taxon>
        <taxon>Halomonadaceae</taxon>
        <taxon>Vreelandella</taxon>
    </lineage>
</organism>
<dbReference type="GO" id="GO:0004674">
    <property type="term" value="F:protein serine/threonine kinase activity"/>
    <property type="evidence" value="ECO:0007669"/>
    <property type="project" value="UniProtKB-EC"/>
</dbReference>
<name>A0ABU1H418_9GAMM</name>
<feature type="binding site" evidence="7">
    <location>
        <position position="44"/>
    </location>
    <ligand>
        <name>ATP</name>
        <dbReference type="ChEBI" id="CHEBI:30616"/>
    </ligand>
</feature>
<dbReference type="PROSITE" id="PS00108">
    <property type="entry name" value="PROTEIN_KINASE_ST"/>
    <property type="match status" value="1"/>
</dbReference>
<dbReference type="InterPro" id="IPR050660">
    <property type="entry name" value="NEK_Ser/Thr_kinase"/>
</dbReference>
<reference evidence="9 10" key="1">
    <citation type="submission" date="2023-04" db="EMBL/GenBank/DDBJ databases">
        <title>A long-awaited taxogenomic arrangement of the family Halomonadaceae.</title>
        <authorList>
            <person name="De La Haba R."/>
            <person name="Chuvochina M."/>
            <person name="Wittouck S."/>
            <person name="Arahal D.R."/>
            <person name="Sanchez-Porro C."/>
            <person name="Hugenholtz P."/>
            <person name="Ventosa A."/>
        </authorList>
    </citation>
    <scope>NUCLEOTIDE SEQUENCE [LARGE SCALE GENOMIC DNA]</scope>
    <source>
        <strain evidence="9 10">DSM 21020</strain>
    </source>
</reference>
<dbReference type="PANTHER" id="PTHR43671">
    <property type="entry name" value="SERINE/THREONINE-PROTEIN KINASE NEK"/>
    <property type="match status" value="1"/>
</dbReference>
<dbReference type="InterPro" id="IPR000719">
    <property type="entry name" value="Prot_kinase_dom"/>
</dbReference>
<dbReference type="InterPro" id="IPR008271">
    <property type="entry name" value="Ser/Thr_kinase_AS"/>
</dbReference>
<dbReference type="InterPro" id="IPR011009">
    <property type="entry name" value="Kinase-like_dom_sf"/>
</dbReference>
<evidence type="ECO:0000256" key="5">
    <source>
        <dbReference type="ARBA" id="ARBA00022777"/>
    </source>
</evidence>
<protein>
    <recommendedName>
        <fullName evidence="2">non-specific serine/threonine protein kinase</fullName>
        <ecNumber evidence="2">2.7.11.1</ecNumber>
    </recommendedName>
</protein>
<comment type="caution">
    <text evidence="9">The sequence shown here is derived from an EMBL/GenBank/DDBJ whole genome shotgun (WGS) entry which is preliminary data.</text>
</comment>
<dbReference type="InterPro" id="IPR017441">
    <property type="entry name" value="Protein_kinase_ATP_BS"/>
</dbReference>
<keyword evidence="6 7" id="KW-0067">ATP-binding</keyword>
<dbReference type="PROSITE" id="PS50011">
    <property type="entry name" value="PROTEIN_KINASE_DOM"/>
    <property type="match status" value="1"/>
</dbReference>
<dbReference type="Proteomes" id="UP001254564">
    <property type="component" value="Unassembled WGS sequence"/>
</dbReference>
<dbReference type="SUPFAM" id="SSF56112">
    <property type="entry name" value="Protein kinase-like (PK-like)"/>
    <property type="match status" value="1"/>
</dbReference>
<dbReference type="SMART" id="SM00220">
    <property type="entry name" value="S_TKc"/>
    <property type="match status" value="1"/>
</dbReference>
<keyword evidence="10" id="KW-1185">Reference proteome</keyword>
<dbReference type="Gene3D" id="1.10.510.10">
    <property type="entry name" value="Transferase(Phosphotransferase) domain 1"/>
    <property type="match status" value="1"/>
</dbReference>
<evidence type="ECO:0000313" key="10">
    <source>
        <dbReference type="Proteomes" id="UP001254564"/>
    </source>
</evidence>
<evidence type="ECO:0000256" key="4">
    <source>
        <dbReference type="ARBA" id="ARBA00022741"/>
    </source>
</evidence>